<evidence type="ECO:0000313" key="2">
    <source>
        <dbReference type="Proteomes" id="UP001469553"/>
    </source>
</evidence>
<gene>
    <name evidence="1" type="ORF">AMECASPLE_030821</name>
</gene>
<proteinExistence type="predicted"/>
<sequence length="119" mass="13162">MKGGCGRRSREERSCCLDGEAPRFAGRSYNFGLYEEVFCLTRGNNEGKDLKTQNCGLMTFEVSCRLDIRAPRIHRGFSPVWSDASSLILGSCSLPAPCSLFHGGFVWCVLGEMFVPLNS</sequence>
<comment type="caution">
    <text evidence="1">The sequence shown here is derived from an EMBL/GenBank/DDBJ whole genome shotgun (WGS) entry which is preliminary data.</text>
</comment>
<evidence type="ECO:0000313" key="1">
    <source>
        <dbReference type="EMBL" id="MEQ2297056.1"/>
    </source>
</evidence>
<name>A0ABV0YTE0_9TELE</name>
<dbReference type="EMBL" id="JAHRIP010041354">
    <property type="protein sequence ID" value="MEQ2297056.1"/>
    <property type="molecule type" value="Genomic_DNA"/>
</dbReference>
<accession>A0ABV0YTE0</accession>
<dbReference type="Proteomes" id="UP001469553">
    <property type="component" value="Unassembled WGS sequence"/>
</dbReference>
<keyword evidence="2" id="KW-1185">Reference proteome</keyword>
<reference evidence="1 2" key="1">
    <citation type="submission" date="2021-06" db="EMBL/GenBank/DDBJ databases">
        <authorList>
            <person name="Palmer J.M."/>
        </authorList>
    </citation>
    <scope>NUCLEOTIDE SEQUENCE [LARGE SCALE GENOMIC DNA]</scope>
    <source>
        <strain evidence="1 2">AS_MEX2019</strain>
        <tissue evidence="1">Muscle</tissue>
    </source>
</reference>
<protein>
    <submittedName>
        <fullName evidence="1">Uncharacterized protein</fullName>
    </submittedName>
</protein>
<organism evidence="1 2">
    <name type="scientific">Ameca splendens</name>
    <dbReference type="NCBI Taxonomy" id="208324"/>
    <lineage>
        <taxon>Eukaryota</taxon>
        <taxon>Metazoa</taxon>
        <taxon>Chordata</taxon>
        <taxon>Craniata</taxon>
        <taxon>Vertebrata</taxon>
        <taxon>Euteleostomi</taxon>
        <taxon>Actinopterygii</taxon>
        <taxon>Neopterygii</taxon>
        <taxon>Teleostei</taxon>
        <taxon>Neoteleostei</taxon>
        <taxon>Acanthomorphata</taxon>
        <taxon>Ovalentaria</taxon>
        <taxon>Atherinomorphae</taxon>
        <taxon>Cyprinodontiformes</taxon>
        <taxon>Goodeidae</taxon>
        <taxon>Ameca</taxon>
    </lineage>
</organism>